<feature type="compositionally biased region" description="Basic and acidic residues" evidence="1">
    <location>
        <begin position="148"/>
        <end position="172"/>
    </location>
</feature>
<feature type="non-terminal residue" evidence="2">
    <location>
        <position position="290"/>
    </location>
</feature>
<accession>A0ABC8V3R9</accession>
<feature type="compositionally biased region" description="Basic and acidic residues" evidence="1">
    <location>
        <begin position="208"/>
        <end position="238"/>
    </location>
</feature>
<evidence type="ECO:0000313" key="3">
    <source>
        <dbReference type="Proteomes" id="UP001642360"/>
    </source>
</evidence>
<feature type="region of interest" description="Disordered" evidence="1">
    <location>
        <begin position="81"/>
        <end position="245"/>
    </location>
</feature>
<sequence>MVKARLMKKQAMKEVIDRSAISPLVRMSSTESTSDGHCDDSSKQPTLAAADCSTSPLQQSTINSGNRLVCYGDSVTAETVFAVPRPSPVKRRPPNETPSAESTTRKSIPSSKNSSRSSSKSGRSGSAKRRSESDMYATGDTIYISSNGEKERSDSAKRSRSAKDQAGEKIRESLTPAPLPREQPYGYNSRPTLRAERPEPGFSSNLLDKPDDGHREGNDDVVNDDHPAVNDVNGDPRSEPLTTKPCAVVIPRLPNSIFGEGHIKFKKFDTPQPTPRPSRPREPVPVLEPP</sequence>
<evidence type="ECO:0000256" key="1">
    <source>
        <dbReference type="SAM" id="MobiDB-lite"/>
    </source>
</evidence>
<gene>
    <name evidence="2" type="ORF">ILEXP_LOCUS58609</name>
</gene>
<protein>
    <submittedName>
        <fullName evidence="2">Uncharacterized protein</fullName>
    </submittedName>
</protein>
<dbReference type="AlphaFoldDB" id="A0ABC8V3R9"/>
<feature type="region of interest" description="Disordered" evidence="1">
    <location>
        <begin position="26"/>
        <end position="51"/>
    </location>
</feature>
<evidence type="ECO:0000313" key="2">
    <source>
        <dbReference type="EMBL" id="CAK9187995.1"/>
    </source>
</evidence>
<feature type="compositionally biased region" description="Low complexity" evidence="1">
    <location>
        <begin position="105"/>
        <end position="125"/>
    </location>
</feature>
<keyword evidence="3" id="KW-1185">Reference proteome</keyword>
<reference evidence="2 3" key="1">
    <citation type="submission" date="2024-02" db="EMBL/GenBank/DDBJ databases">
        <authorList>
            <person name="Vignale AGUSTIN F."/>
            <person name="Sosa J E."/>
            <person name="Modenutti C."/>
        </authorList>
    </citation>
    <scope>NUCLEOTIDE SEQUENCE [LARGE SCALE GENOMIC DNA]</scope>
</reference>
<feature type="region of interest" description="Disordered" evidence="1">
    <location>
        <begin position="259"/>
        <end position="290"/>
    </location>
</feature>
<dbReference type="Proteomes" id="UP001642360">
    <property type="component" value="Unassembled WGS sequence"/>
</dbReference>
<organism evidence="2 3">
    <name type="scientific">Ilex paraguariensis</name>
    <name type="common">yerba mate</name>
    <dbReference type="NCBI Taxonomy" id="185542"/>
    <lineage>
        <taxon>Eukaryota</taxon>
        <taxon>Viridiplantae</taxon>
        <taxon>Streptophyta</taxon>
        <taxon>Embryophyta</taxon>
        <taxon>Tracheophyta</taxon>
        <taxon>Spermatophyta</taxon>
        <taxon>Magnoliopsida</taxon>
        <taxon>eudicotyledons</taxon>
        <taxon>Gunneridae</taxon>
        <taxon>Pentapetalae</taxon>
        <taxon>asterids</taxon>
        <taxon>campanulids</taxon>
        <taxon>Aquifoliales</taxon>
        <taxon>Aquifoliaceae</taxon>
        <taxon>Ilex</taxon>
    </lineage>
</organism>
<dbReference type="EMBL" id="CAUOFW020010240">
    <property type="protein sequence ID" value="CAK9187995.1"/>
    <property type="molecule type" value="Genomic_DNA"/>
</dbReference>
<proteinExistence type="predicted"/>
<name>A0ABC8V3R9_9AQUA</name>
<comment type="caution">
    <text evidence="2">The sequence shown here is derived from an EMBL/GenBank/DDBJ whole genome shotgun (WGS) entry which is preliminary data.</text>
</comment>